<evidence type="ECO:0008006" key="3">
    <source>
        <dbReference type="Google" id="ProtNLM"/>
    </source>
</evidence>
<evidence type="ECO:0000313" key="2">
    <source>
        <dbReference type="Proteomes" id="UP000054248"/>
    </source>
</evidence>
<proteinExistence type="predicted"/>
<name>A0A0C3Q6X0_9AGAM</name>
<keyword evidence="2" id="KW-1185">Reference proteome</keyword>
<dbReference type="Proteomes" id="UP000054248">
    <property type="component" value="Unassembled WGS sequence"/>
</dbReference>
<dbReference type="OrthoDB" id="192702at2759"/>
<dbReference type="AlphaFoldDB" id="A0A0C3Q6X0"/>
<evidence type="ECO:0000313" key="1">
    <source>
        <dbReference type="EMBL" id="KIO19641.1"/>
    </source>
</evidence>
<accession>A0A0C3Q6X0</accession>
<dbReference type="EMBL" id="KN823211">
    <property type="protein sequence ID" value="KIO19641.1"/>
    <property type="molecule type" value="Genomic_DNA"/>
</dbReference>
<gene>
    <name evidence="1" type="ORF">M407DRAFT_146385</name>
</gene>
<dbReference type="Pfam" id="PF11017">
    <property type="entry name" value="DUF2855"/>
    <property type="match status" value="1"/>
</dbReference>
<dbReference type="HOGENOM" id="CLU_037224_1_0_1"/>
<organism evidence="1 2">
    <name type="scientific">Tulasnella calospora MUT 4182</name>
    <dbReference type="NCBI Taxonomy" id="1051891"/>
    <lineage>
        <taxon>Eukaryota</taxon>
        <taxon>Fungi</taxon>
        <taxon>Dikarya</taxon>
        <taxon>Basidiomycota</taxon>
        <taxon>Agaricomycotina</taxon>
        <taxon>Agaricomycetes</taxon>
        <taxon>Cantharellales</taxon>
        <taxon>Tulasnellaceae</taxon>
        <taxon>Tulasnella</taxon>
    </lineage>
</organism>
<dbReference type="InterPro" id="IPR021276">
    <property type="entry name" value="DUF2855"/>
</dbReference>
<protein>
    <recommendedName>
        <fullName evidence="3">Alcohol dehydrogenase-like C-terminal domain-containing protein</fullName>
    </recommendedName>
</protein>
<reference evidence="2" key="2">
    <citation type="submission" date="2015-01" db="EMBL/GenBank/DDBJ databases">
        <title>Evolutionary Origins and Diversification of the Mycorrhizal Mutualists.</title>
        <authorList>
            <consortium name="DOE Joint Genome Institute"/>
            <consortium name="Mycorrhizal Genomics Consortium"/>
            <person name="Kohler A."/>
            <person name="Kuo A."/>
            <person name="Nagy L.G."/>
            <person name="Floudas D."/>
            <person name="Copeland A."/>
            <person name="Barry K.W."/>
            <person name="Cichocki N."/>
            <person name="Veneault-Fourrey C."/>
            <person name="LaButti K."/>
            <person name="Lindquist E.A."/>
            <person name="Lipzen A."/>
            <person name="Lundell T."/>
            <person name="Morin E."/>
            <person name="Murat C."/>
            <person name="Riley R."/>
            <person name="Ohm R."/>
            <person name="Sun H."/>
            <person name="Tunlid A."/>
            <person name="Henrissat B."/>
            <person name="Grigoriev I.V."/>
            <person name="Hibbett D.S."/>
            <person name="Martin F."/>
        </authorList>
    </citation>
    <scope>NUCLEOTIDE SEQUENCE [LARGE SCALE GENOMIC DNA]</scope>
    <source>
        <strain evidence="2">MUT 4182</strain>
    </source>
</reference>
<reference evidence="1 2" key="1">
    <citation type="submission" date="2014-04" db="EMBL/GenBank/DDBJ databases">
        <authorList>
            <consortium name="DOE Joint Genome Institute"/>
            <person name="Kuo A."/>
            <person name="Girlanda M."/>
            <person name="Perotto S."/>
            <person name="Kohler A."/>
            <person name="Nagy L.G."/>
            <person name="Floudas D."/>
            <person name="Copeland A."/>
            <person name="Barry K.W."/>
            <person name="Cichocki N."/>
            <person name="Veneault-Fourrey C."/>
            <person name="LaButti K."/>
            <person name="Lindquist E.A."/>
            <person name="Lipzen A."/>
            <person name="Lundell T."/>
            <person name="Morin E."/>
            <person name="Murat C."/>
            <person name="Sun H."/>
            <person name="Tunlid A."/>
            <person name="Henrissat B."/>
            <person name="Grigoriev I.V."/>
            <person name="Hibbett D.S."/>
            <person name="Martin F."/>
            <person name="Nordberg H.P."/>
            <person name="Cantor M.N."/>
            <person name="Hua S.X."/>
        </authorList>
    </citation>
    <scope>NUCLEOTIDE SEQUENCE [LARGE SCALE GENOMIC DNA]</scope>
    <source>
        <strain evidence="1 2">MUT 4182</strain>
    </source>
</reference>
<sequence>MMIRIDEKDVNNFNFYALRPHLPADRRPYNQITRCKADQLYKEEQEEVSMLYTPLFWTSFWAEDWLYSTHYRGATRILISSASSKTGFCLALAIKKRLEKTPGLELKVLGLTSKGNKAFVESLGLYDEVHLYESLDEVDVTAGPYCYVDVAGNSKLNDEIILHLGPSMSFGVTLGMSHVNDTTSAATSSIKETAENDTTAKLEMFFMPEWFAVVRGTTPVKDVAELRKEGWNWIMKDGAEWVNLEASKGKKKVLETFKRTLKGNVGPDRGLIFSLWEDDEEQLKAKL</sequence>